<dbReference type="Pfam" id="PF01022">
    <property type="entry name" value="HTH_5"/>
    <property type="match status" value="1"/>
</dbReference>
<dbReference type="InterPro" id="IPR001845">
    <property type="entry name" value="HTH_ArsR_DNA-bd_dom"/>
</dbReference>
<dbReference type="NCBIfam" id="NF033788">
    <property type="entry name" value="HTH_metalloreg"/>
    <property type="match status" value="1"/>
</dbReference>
<evidence type="ECO:0000313" key="5">
    <source>
        <dbReference type="EMBL" id="REK75584.1"/>
    </source>
</evidence>
<evidence type="ECO:0000256" key="2">
    <source>
        <dbReference type="ARBA" id="ARBA00023125"/>
    </source>
</evidence>
<evidence type="ECO:0000259" key="4">
    <source>
        <dbReference type="PROSITE" id="PS50987"/>
    </source>
</evidence>
<accession>A0A371PHH0</accession>
<keyword evidence="2" id="KW-0238">DNA-binding</keyword>
<dbReference type="GO" id="GO:0003700">
    <property type="term" value="F:DNA-binding transcription factor activity"/>
    <property type="evidence" value="ECO:0007669"/>
    <property type="project" value="InterPro"/>
</dbReference>
<reference evidence="5 6" key="1">
    <citation type="submission" date="2018-08" db="EMBL/GenBank/DDBJ databases">
        <title>Paenibacillus sp. M4BSY-1, whole genome shotgun sequence.</title>
        <authorList>
            <person name="Tuo L."/>
        </authorList>
    </citation>
    <scope>NUCLEOTIDE SEQUENCE [LARGE SCALE GENOMIC DNA]</scope>
    <source>
        <strain evidence="5 6">M4BSY-1</strain>
    </source>
</reference>
<organism evidence="5 6">
    <name type="scientific">Paenibacillus paeoniae</name>
    <dbReference type="NCBI Taxonomy" id="2292705"/>
    <lineage>
        <taxon>Bacteria</taxon>
        <taxon>Bacillati</taxon>
        <taxon>Bacillota</taxon>
        <taxon>Bacilli</taxon>
        <taxon>Bacillales</taxon>
        <taxon>Paenibacillaceae</taxon>
        <taxon>Paenibacillus</taxon>
    </lineage>
</organism>
<dbReference type="SMART" id="SM00418">
    <property type="entry name" value="HTH_ARSR"/>
    <property type="match status" value="1"/>
</dbReference>
<sequence length="133" mass="15868">MENYEVDPKERYVTIFKALSDMTRLKIMWLLLSMDSKIYVSEIVDVLGENQYNVSKHLKILEQAGLIFKKREGRWNFYHYINNYNEFDAFIRQTVLTIPRELMAEEASRCEKRLDMRVDDKCVIGSESGQFIR</sequence>
<evidence type="ECO:0000256" key="3">
    <source>
        <dbReference type="ARBA" id="ARBA00023163"/>
    </source>
</evidence>
<keyword evidence="3" id="KW-0804">Transcription</keyword>
<dbReference type="PRINTS" id="PR00778">
    <property type="entry name" value="HTHARSR"/>
</dbReference>
<comment type="caution">
    <text evidence="5">The sequence shown here is derived from an EMBL/GenBank/DDBJ whole genome shotgun (WGS) entry which is preliminary data.</text>
</comment>
<dbReference type="CDD" id="cd00090">
    <property type="entry name" value="HTH_ARSR"/>
    <property type="match status" value="1"/>
</dbReference>
<dbReference type="InterPro" id="IPR036390">
    <property type="entry name" value="WH_DNA-bd_sf"/>
</dbReference>
<dbReference type="InterPro" id="IPR051081">
    <property type="entry name" value="HTH_MetalResp_TranReg"/>
</dbReference>
<evidence type="ECO:0000313" key="6">
    <source>
        <dbReference type="Proteomes" id="UP000261905"/>
    </source>
</evidence>
<dbReference type="OrthoDB" id="9794330at2"/>
<feature type="domain" description="HTH arsR-type" evidence="4">
    <location>
        <begin position="4"/>
        <end position="102"/>
    </location>
</feature>
<dbReference type="Proteomes" id="UP000261905">
    <property type="component" value="Unassembled WGS sequence"/>
</dbReference>
<proteinExistence type="predicted"/>
<dbReference type="InterPro" id="IPR036388">
    <property type="entry name" value="WH-like_DNA-bd_sf"/>
</dbReference>
<keyword evidence="1" id="KW-0805">Transcription regulation</keyword>
<dbReference type="InterPro" id="IPR011991">
    <property type="entry name" value="ArsR-like_HTH"/>
</dbReference>
<name>A0A371PHH0_9BACL</name>
<dbReference type="SUPFAM" id="SSF46785">
    <property type="entry name" value="Winged helix' DNA-binding domain"/>
    <property type="match status" value="1"/>
</dbReference>
<dbReference type="AlphaFoldDB" id="A0A371PHH0"/>
<dbReference type="Gene3D" id="1.10.10.10">
    <property type="entry name" value="Winged helix-like DNA-binding domain superfamily/Winged helix DNA-binding domain"/>
    <property type="match status" value="1"/>
</dbReference>
<evidence type="ECO:0000256" key="1">
    <source>
        <dbReference type="ARBA" id="ARBA00023015"/>
    </source>
</evidence>
<dbReference type="EMBL" id="QUBQ01000001">
    <property type="protein sequence ID" value="REK75584.1"/>
    <property type="molecule type" value="Genomic_DNA"/>
</dbReference>
<gene>
    <name evidence="5" type="ORF">DX130_00365</name>
</gene>
<keyword evidence="6" id="KW-1185">Reference proteome</keyword>
<dbReference type="PANTHER" id="PTHR33154:SF18">
    <property type="entry name" value="ARSENICAL RESISTANCE OPERON REPRESSOR"/>
    <property type="match status" value="1"/>
</dbReference>
<dbReference type="PROSITE" id="PS50987">
    <property type="entry name" value="HTH_ARSR_2"/>
    <property type="match status" value="1"/>
</dbReference>
<protein>
    <submittedName>
        <fullName evidence="5">ArsR family transcriptional regulator</fullName>
    </submittedName>
</protein>
<dbReference type="PANTHER" id="PTHR33154">
    <property type="entry name" value="TRANSCRIPTIONAL REGULATOR, ARSR FAMILY"/>
    <property type="match status" value="1"/>
</dbReference>
<dbReference type="RefSeq" id="WP_116041954.1">
    <property type="nucleotide sequence ID" value="NZ_QUBQ01000001.1"/>
</dbReference>
<dbReference type="GO" id="GO:0003677">
    <property type="term" value="F:DNA binding"/>
    <property type="evidence" value="ECO:0007669"/>
    <property type="project" value="UniProtKB-KW"/>
</dbReference>